<dbReference type="CDD" id="cd14966">
    <property type="entry name" value="7tmD_STE3"/>
    <property type="match status" value="1"/>
</dbReference>
<gene>
    <name evidence="11" type="ORF">K460DRAFT_273202</name>
</gene>
<keyword evidence="3" id="KW-0589">Pheromone response</keyword>
<dbReference type="GO" id="GO:0000750">
    <property type="term" value="P:pheromone-dependent signal transduction involved in conjugation with cellular fusion"/>
    <property type="evidence" value="ECO:0007669"/>
    <property type="project" value="TreeGrafter"/>
</dbReference>
<dbReference type="GeneID" id="63845112"/>
<dbReference type="Pfam" id="PF02076">
    <property type="entry name" value="STE3"/>
    <property type="match status" value="1"/>
</dbReference>
<proteinExistence type="inferred from homology"/>
<comment type="similarity">
    <text evidence="2">Belongs to the G-protein coupled receptor 4 family.</text>
</comment>
<feature type="transmembrane region" description="Helical" evidence="10">
    <location>
        <begin position="54"/>
        <end position="72"/>
    </location>
</feature>
<dbReference type="InterPro" id="IPR001499">
    <property type="entry name" value="GPCR_STE3"/>
</dbReference>
<evidence type="ECO:0000313" key="12">
    <source>
        <dbReference type="Proteomes" id="UP000800039"/>
    </source>
</evidence>
<evidence type="ECO:0000256" key="5">
    <source>
        <dbReference type="ARBA" id="ARBA00022989"/>
    </source>
</evidence>
<dbReference type="Proteomes" id="UP000800039">
    <property type="component" value="Unassembled WGS sequence"/>
</dbReference>
<comment type="subcellular location">
    <subcellularLocation>
        <location evidence="1">Membrane</location>
        <topology evidence="1">Multi-pass membrane protein</topology>
    </subcellularLocation>
</comment>
<evidence type="ECO:0000256" key="2">
    <source>
        <dbReference type="ARBA" id="ARBA00011085"/>
    </source>
</evidence>
<keyword evidence="5 10" id="KW-1133">Transmembrane helix</keyword>
<dbReference type="GO" id="GO:0005886">
    <property type="term" value="C:plasma membrane"/>
    <property type="evidence" value="ECO:0007669"/>
    <property type="project" value="TreeGrafter"/>
</dbReference>
<keyword evidence="6" id="KW-0297">G-protein coupled receptor</keyword>
<evidence type="ECO:0000256" key="6">
    <source>
        <dbReference type="ARBA" id="ARBA00023040"/>
    </source>
</evidence>
<feature type="transmembrane region" description="Helical" evidence="10">
    <location>
        <begin position="225"/>
        <end position="247"/>
    </location>
</feature>
<feature type="transmembrane region" description="Helical" evidence="10">
    <location>
        <begin position="183"/>
        <end position="205"/>
    </location>
</feature>
<organism evidence="11 12">
    <name type="scientific">Cucurbitaria berberidis CBS 394.84</name>
    <dbReference type="NCBI Taxonomy" id="1168544"/>
    <lineage>
        <taxon>Eukaryota</taxon>
        <taxon>Fungi</taxon>
        <taxon>Dikarya</taxon>
        <taxon>Ascomycota</taxon>
        <taxon>Pezizomycotina</taxon>
        <taxon>Dothideomycetes</taxon>
        <taxon>Pleosporomycetidae</taxon>
        <taxon>Pleosporales</taxon>
        <taxon>Pleosporineae</taxon>
        <taxon>Cucurbitariaceae</taxon>
        <taxon>Cucurbitaria</taxon>
    </lineage>
</organism>
<dbReference type="AlphaFoldDB" id="A0A9P4LE86"/>
<dbReference type="OrthoDB" id="2874149at2759"/>
<dbReference type="PANTHER" id="PTHR28097">
    <property type="entry name" value="PHEROMONE A FACTOR RECEPTOR"/>
    <property type="match status" value="1"/>
</dbReference>
<protein>
    <submittedName>
        <fullName evidence="11">STE3-domain-containing protein</fullName>
    </submittedName>
</protein>
<feature type="transmembrane region" description="Helical" evidence="10">
    <location>
        <begin position="92"/>
        <end position="113"/>
    </location>
</feature>
<keyword evidence="9" id="KW-0807">Transducer</keyword>
<feature type="transmembrane region" description="Helical" evidence="10">
    <location>
        <begin position="23"/>
        <end position="42"/>
    </location>
</feature>
<evidence type="ECO:0000313" key="11">
    <source>
        <dbReference type="EMBL" id="KAF1850864.1"/>
    </source>
</evidence>
<dbReference type="EMBL" id="ML976614">
    <property type="protein sequence ID" value="KAF1850864.1"/>
    <property type="molecule type" value="Genomic_DNA"/>
</dbReference>
<dbReference type="PRINTS" id="PR00899">
    <property type="entry name" value="GPCRSTE3"/>
</dbReference>
<evidence type="ECO:0000256" key="10">
    <source>
        <dbReference type="SAM" id="Phobius"/>
    </source>
</evidence>
<keyword evidence="4 10" id="KW-0812">Transmembrane</keyword>
<keyword evidence="8" id="KW-0675">Receptor</keyword>
<keyword evidence="7 10" id="KW-0472">Membrane</keyword>
<evidence type="ECO:0000256" key="9">
    <source>
        <dbReference type="ARBA" id="ARBA00023224"/>
    </source>
</evidence>
<evidence type="ECO:0000256" key="3">
    <source>
        <dbReference type="ARBA" id="ARBA00022507"/>
    </source>
</evidence>
<evidence type="ECO:0000256" key="8">
    <source>
        <dbReference type="ARBA" id="ARBA00023170"/>
    </source>
</evidence>
<accession>A0A9P4LE86</accession>
<comment type="caution">
    <text evidence="11">The sequence shown here is derived from an EMBL/GenBank/DDBJ whole genome shotgun (WGS) entry which is preliminary data.</text>
</comment>
<dbReference type="RefSeq" id="XP_040793427.1">
    <property type="nucleotide sequence ID" value="XM_040927859.1"/>
</dbReference>
<feature type="transmembrane region" description="Helical" evidence="10">
    <location>
        <begin position="134"/>
        <end position="155"/>
    </location>
</feature>
<dbReference type="GO" id="GO:0004932">
    <property type="term" value="F:mating-type factor pheromone receptor activity"/>
    <property type="evidence" value="ECO:0007669"/>
    <property type="project" value="InterPro"/>
</dbReference>
<evidence type="ECO:0000256" key="1">
    <source>
        <dbReference type="ARBA" id="ARBA00004141"/>
    </source>
</evidence>
<reference evidence="11" key="1">
    <citation type="submission" date="2020-01" db="EMBL/GenBank/DDBJ databases">
        <authorList>
            <consortium name="DOE Joint Genome Institute"/>
            <person name="Haridas S."/>
            <person name="Albert R."/>
            <person name="Binder M."/>
            <person name="Bloem J."/>
            <person name="Labutti K."/>
            <person name="Salamov A."/>
            <person name="Andreopoulos B."/>
            <person name="Baker S.E."/>
            <person name="Barry K."/>
            <person name="Bills G."/>
            <person name="Bluhm B.H."/>
            <person name="Cannon C."/>
            <person name="Castanera R."/>
            <person name="Culley D.E."/>
            <person name="Daum C."/>
            <person name="Ezra D."/>
            <person name="Gonzalez J.B."/>
            <person name="Henrissat B."/>
            <person name="Kuo A."/>
            <person name="Liang C."/>
            <person name="Lipzen A."/>
            <person name="Lutzoni F."/>
            <person name="Magnuson J."/>
            <person name="Mondo S."/>
            <person name="Nolan M."/>
            <person name="Ohm R."/>
            <person name="Pangilinan J."/>
            <person name="Park H.-J."/>
            <person name="Ramirez L."/>
            <person name="Alfaro M."/>
            <person name="Sun H."/>
            <person name="Tritt A."/>
            <person name="Yoshinaga Y."/>
            <person name="Zwiers L.-H."/>
            <person name="Turgeon B.G."/>
            <person name="Goodwin S.B."/>
            <person name="Spatafora J.W."/>
            <person name="Crous P.W."/>
            <person name="Grigoriev I.V."/>
        </authorList>
    </citation>
    <scope>NUCLEOTIDE SEQUENCE</scope>
    <source>
        <strain evidence="11">CBS 394.84</strain>
    </source>
</reference>
<evidence type="ECO:0000256" key="4">
    <source>
        <dbReference type="ARBA" id="ARBA00022692"/>
    </source>
</evidence>
<keyword evidence="12" id="KW-1185">Reference proteome</keyword>
<evidence type="ECO:0000256" key="7">
    <source>
        <dbReference type="ARBA" id="ARBA00023136"/>
    </source>
</evidence>
<sequence>MGSKFEVTSPQGASVAPLYPQAVLLPVLGFPAWLLCVLPMIWHFSQRNIAAGSLILWIVMNNFFNSINPLIWPRDNLIDWWDGNVWCDINVRIQIGGIVGLAASTAMIVRKLAKVMDTRNMTVSSSRNSKIKEWVLDVLWCWVYPMVLIMVYYVVQPVRYLLYGIVGCISAFHTSWPSMVLGFMWGPITMLVAAYYAVLLIYRLYRYRREFHRLIAARNTTRSRFIRLFIICMFVILVYLPYTFWVLGNLFGAIQDPYDWNHVHGPQFNTVMKVPVFGQVSIEKWVQVATGYVIFFVFGTGTDSHNLYKKMLLRLGCGRIFTSLHVMRESGNSTPSGFITARTWGSNLSSRAKGMFWSNSGTKIVSATDTLDDSTCSNSVMLNSISHLHNITTEDTLLKQKQEGTQHGSSLLEPSFLKRVFRCQGHRHPVLPLFSRRSITELTETDKSATGSVSPGVHAFAWASEAPVSNQVRDQDVVHVVREIHQDRRERHEVENERKSTDAWA</sequence>
<name>A0A9P4LE86_9PLEO</name>
<dbReference type="PANTHER" id="PTHR28097:SF1">
    <property type="entry name" value="PHEROMONE A FACTOR RECEPTOR"/>
    <property type="match status" value="1"/>
</dbReference>